<dbReference type="OrthoDB" id="9794225at2"/>
<dbReference type="AlphaFoldDB" id="E3HAP7"/>
<dbReference type="EMBL" id="CP002281">
    <property type="protein sequence ID" value="ADO83234.1"/>
    <property type="molecule type" value="Genomic_DNA"/>
</dbReference>
<keyword evidence="2 5" id="KW-0812">Transmembrane</keyword>
<dbReference type="Gene3D" id="1.20.1420.30">
    <property type="entry name" value="NCX, central ion-binding region"/>
    <property type="match status" value="1"/>
</dbReference>
<protein>
    <submittedName>
        <fullName evidence="7">Sodium/calcium exchanger membrane region</fullName>
    </submittedName>
</protein>
<dbReference type="GO" id="GO:0005262">
    <property type="term" value="F:calcium channel activity"/>
    <property type="evidence" value="ECO:0007669"/>
    <property type="project" value="TreeGrafter"/>
</dbReference>
<feature type="transmembrane region" description="Helical" evidence="5">
    <location>
        <begin position="128"/>
        <end position="150"/>
    </location>
</feature>
<feature type="transmembrane region" description="Helical" evidence="5">
    <location>
        <begin position="308"/>
        <end position="326"/>
    </location>
</feature>
<feature type="transmembrane region" description="Helical" evidence="5">
    <location>
        <begin position="180"/>
        <end position="199"/>
    </location>
</feature>
<dbReference type="PANTHER" id="PTHR10846">
    <property type="entry name" value="SODIUM/POTASSIUM/CALCIUM EXCHANGER"/>
    <property type="match status" value="1"/>
</dbReference>
<dbReference type="GO" id="GO:0008273">
    <property type="term" value="F:calcium, potassium:sodium antiporter activity"/>
    <property type="evidence" value="ECO:0007669"/>
    <property type="project" value="TreeGrafter"/>
</dbReference>
<keyword evidence="8" id="KW-1185">Reference proteome</keyword>
<dbReference type="STRING" id="572544.Ilyop_1454"/>
<keyword evidence="3 5" id="KW-1133">Transmembrane helix</keyword>
<dbReference type="HOGENOM" id="CLU_007948_2_1_0"/>
<gene>
    <name evidence="7" type="ordered locus">Ilyop_1454</name>
</gene>
<comment type="subcellular location">
    <subcellularLocation>
        <location evidence="1">Membrane</location>
        <topology evidence="1">Multi-pass membrane protein</topology>
    </subcellularLocation>
</comment>
<evidence type="ECO:0000313" key="7">
    <source>
        <dbReference type="EMBL" id="ADO83234.1"/>
    </source>
</evidence>
<evidence type="ECO:0000256" key="1">
    <source>
        <dbReference type="ARBA" id="ARBA00004141"/>
    </source>
</evidence>
<dbReference type="Pfam" id="PF01699">
    <property type="entry name" value="Na_Ca_ex"/>
    <property type="match status" value="2"/>
</dbReference>
<feature type="transmembrane region" description="Helical" evidence="5">
    <location>
        <begin position="246"/>
        <end position="268"/>
    </location>
</feature>
<sequence length="329" mass="36679">MIYIFVFFVLAYIIIMAGKKLSICGDKIGEEMGLEKSWVGIIMLASITSLPELITSASSTLMGNPDMAISNIFGSNLFNIFIIFILDVFFIKNSFSSSISMKNYLSAFFSILLTTIFLLGFVLGEITIFKVSFISIILFILYFVAIKLIYEFEHNYDFNDPDEINPEDSIIMNMNQAKKGFVISGLTVITTGIALTYVADKIANTPIFGISLGESFVGVILLALATSLPELTVSIQAIRMGSFNMAAGNILGSNIFNITIVFIADLLYRKGSIFQSLTEFHIISSVMSLVVLMVFMIGVLFRKKKIKIDSWIIGVVYILAMYILYLKRY</sequence>
<dbReference type="RefSeq" id="WP_013387901.1">
    <property type="nucleotide sequence ID" value="NC_014632.1"/>
</dbReference>
<accession>E3HAP7</accession>
<feature type="transmembrane region" description="Helical" evidence="5">
    <location>
        <begin position="103"/>
        <end position="122"/>
    </location>
</feature>
<evidence type="ECO:0000256" key="3">
    <source>
        <dbReference type="ARBA" id="ARBA00022989"/>
    </source>
</evidence>
<proteinExistence type="predicted"/>
<evidence type="ECO:0000256" key="2">
    <source>
        <dbReference type="ARBA" id="ARBA00022692"/>
    </source>
</evidence>
<reference evidence="7 8" key="1">
    <citation type="journal article" date="2010" name="Stand. Genomic Sci.">
        <title>Complete genome sequence of Ilyobacter polytropus type strain (CuHbu1).</title>
        <authorList>
            <person name="Sikorski J."/>
            <person name="Chertkov O."/>
            <person name="Lapidus A."/>
            <person name="Nolan M."/>
            <person name="Lucas S."/>
            <person name="Del Rio T.G."/>
            <person name="Tice H."/>
            <person name="Cheng J.F."/>
            <person name="Tapia R."/>
            <person name="Han C."/>
            <person name="Goodwin L."/>
            <person name="Pitluck S."/>
            <person name="Liolios K."/>
            <person name="Ivanova N."/>
            <person name="Mavromatis K."/>
            <person name="Mikhailova N."/>
            <person name="Pati A."/>
            <person name="Chen A."/>
            <person name="Palaniappan K."/>
            <person name="Land M."/>
            <person name="Hauser L."/>
            <person name="Chang Y.J."/>
            <person name="Jeffries C.D."/>
            <person name="Brambilla E."/>
            <person name="Yasawong M."/>
            <person name="Rohde M."/>
            <person name="Pukall R."/>
            <person name="Spring S."/>
            <person name="Goker M."/>
            <person name="Woyke T."/>
            <person name="Bristow J."/>
            <person name="Eisen J.A."/>
            <person name="Markowitz V."/>
            <person name="Hugenholtz P."/>
            <person name="Kyrpides N.C."/>
            <person name="Klenk H.P."/>
        </authorList>
    </citation>
    <scope>NUCLEOTIDE SEQUENCE [LARGE SCALE GENOMIC DNA]</scope>
    <source>
        <strain evidence="8">ATCC 51220 / DSM 2926 / LMG 16218 / CuHBu1</strain>
    </source>
</reference>
<name>E3HAP7_ILYPC</name>
<dbReference type="PANTHER" id="PTHR10846:SF8">
    <property type="entry name" value="INNER MEMBRANE PROTEIN YRBG"/>
    <property type="match status" value="1"/>
</dbReference>
<feature type="transmembrane region" description="Helical" evidence="5">
    <location>
        <begin position="68"/>
        <end position="91"/>
    </location>
</feature>
<dbReference type="Proteomes" id="UP000006875">
    <property type="component" value="Chromosome"/>
</dbReference>
<dbReference type="eggNOG" id="COG0530">
    <property type="taxonomic scope" value="Bacteria"/>
</dbReference>
<evidence type="ECO:0000313" key="8">
    <source>
        <dbReference type="Proteomes" id="UP000006875"/>
    </source>
</evidence>
<dbReference type="KEGG" id="ipo:Ilyop_1454"/>
<dbReference type="InterPro" id="IPR004837">
    <property type="entry name" value="NaCa_Exmemb"/>
</dbReference>
<keyword evidence="4 5" id="KW-0472">Membrane</keyword>
<feature type="domain" description="Sodium/calcium exchanger membrane region" evidence="6">
    <location>
        <begin position="3"/>
        <end position="144"/>
    </location>
</feature>
<evidence type="ECO:0000256" key="4">
    <source>
        <dbReference type="ARBA" id="ARBA00023136"/>
    </source>
</evidence>
<feature type="transmembrane region" description="Helical" evidence="5">
    <location>
        <begin position="205"/>
        <end position="225"/>
    </location>
</feature>
<feature type="transmembrane region" description="Helical" evidence="5">
    <location>
        <begin position="280"/>
        <end position="301"/>
    </location>
</feature>
<organism evidence="7 8">
    <name type="scientific">Ilyobacter polytropus (strain ATCC 51220 / DSM 2926 / LMG 16218 / CuHBu1)</name>
    <dbReference type="NCBI Taxonomy" id="572544"/>
    <lineage>
        <taxon>Bacteria</taxon>
        <taxon>Fusobacteriati</taxon>
        <taxon>Fusobacteriota</taxon>
        <taxon>Fusobacteriia</taxon>
        <taxon>Fusobacteriales</taxon>
        <taxon>Fusobacteriaceae</taxon>
        <taxon>Ilyobacter</taxon>
    </lineage>
</organism>
<evidence type="ECO:0000256" key="5">
    <source>
        <dbReference type="SAM" id="Phobius"/>
    </source>
</evidence>
<dbReference type="GO" id="GO:0006874">
    <property type="term" value="P:intracellular calcium ion homeostasis"/>
    <property type="evidence" value="ECO:0007669"/>
    <property type="project" value="TreeGrafter"/>
</dbReference>
<evidence type="ECO:0000259" key="6">
    <source>
        <dbReference type="Pfam" id="PF01699"/>
    </source>
</evidence>
<dbReference type="InterPro" id="IPR004481">
    <property type="entry name" value="K/Na/Ca-exchanger"/>
</dbReference>
<feature type="domain" description="Sodium/calcium exchanger membrane region" evidence="6">
    <location>
        <begin position="180"/>
        <end position="325"/>
    </location>
</feature>
<dbReference type="GO" id="GO:0005886">
    <property type="term" value="C:plasma membrane"/>
    <property type="evidence" value="ECO:0007669"/>
    <property type="project" value="TreeGrafter"/>
</dbReference>
<dbReference type="InterPro" id="IPR044880">
    <property type="entry name" value="NCX_ion-bd_dom_sf"/>
</dbReference>